<dbReference type="EMBL" id="LAVV01012951">
    <property type="protein sequence ID" value="KNZ46148.1"/>
    <property type="molecule type" value="Genomic_DNA"/>
</dbReference>
<dbReference type="Proteomes" id="UP000037035">
    <property type="component" value="Unassembled WGS sequence"/>
</dbReference>
<evidence type="ECO:0000313" key="1">
    <source>
        <dbReference type="EMBL" id="KNZ46148.1"/>
    </source>
</evidence>
<protein>
    <recommendedName>
        <fullName evidence="3">Reverse transcriptase Ty1/copia-type domain-containing protein</fullName>
    </recommendedName>
</protein>
<dbReference type="AlphaFoldDB" id="A0A0L6UC72"/>
<proteinExistence type="predicted"/>
<evidence type="ECO:0008006" key="3">
    <source>
        <dbReference type="Google" id="ProtNLM"/>
    </source>
</evidence>
<sequence>AMECGEGTAWRKAVNQEIDSIKHHKVWEDMHYVPKLFLKQLPNSSVHDPDTLLGMELCQEDDSISLSQEKTEEERNEFSKLKINYRSFTGILNFLACQTRPDLAPAVSILSSFNNELGIKNWKEVQHCWKYLKGTYSPTKFSRQF</sequence>
<dbReference type="OrthoDB" id="3344688at2759"/>
<reference evidence="1 2" key="1">
    <citation type="submission" date="2015-08" db="EMBL/GenBank/DDBJ databases">
        <title>Next Generation Sequencing and Analysis of the Genome of Puccinia sorghi L Schw, the Causal Agent of Maize Common Rust.</title>
        <authorList>
            <person name="Rochi L."/>
            <person name="Burguener G."/>
            <person name="Darino M."/>
            <person name="Turjanski A."/>
            <person name="Kreff E."/>
            <person name="Dieguez M.J."/>
            <person name="Sacco F."/>
        </authorList>
    </citation>
    <scope>NUCLEOTIDE SEQUENCE [LARGE SCALE GENOMIC DNA]</scope>
    <source>
        <strain evidence="1 2">RO10H11247</strain>
    </source>
</reference>
<accession>A0A0L6UC72</accession>
<organism evidence="1 2">
    <name type="scientific">Puccinia sorghi</name>
    <dbReference type="NCBI Taxonomy" id="27349"/>
    <lineage>
        <taxon>Eukaryota</taxon>
        <taxon>Fungi</taxon>
        <taxon>Dikarya</taxon>
        <taxon>Basidiomycota</taxon>
        <taxon>Pucciniomycotina</taxon>
        <taxon>Pucciniomycetes</taxon>
        <taxon>Pucciniales</taxon>
        <taxon>Pucciniaceae</taxon>
        <taxon>Puccinia</taxon>
    </lineage>
</organism>
<evidence type="ECO:0000313" key="2">
    <source>
        <dbReference type="Proteomes" id="UP000037035"/>
    </source>
</evidence>
<dbReference type="VEuPathDB" id="FungiDB:VP01_7510g1"/>
<feature type="non-terminal residue" evidence="1">
    <location>
        <position position="1"/>
    </location>
</feature>
<keyword evidence="2" id="KW-1185">Reference proteome</keyword>
<comment type="caution">
    <text evidence="1">The sequence shown here is derived from an EMBL/GenBank/DDBJ whole genome shotgun (WGS) entry which is preliminary data.</text>
</comment>
<gene>
    <name evidence="1" type="ORF">VP01_7510g1</name>
</gene>
<name>A0A0L6UC72_9BASI</name>